<reference evidence="2" key="1">
    <citation type="submission" date="2020-05" db="EMBL/GenBank/DDBJ databases">
        <authorList>
            <person name="Chiriac C."/>
            <person name="Salcher M."/>
            <person name="Ghai R."/>
            <person name="Kavagutti S V."/>
        </authorList>
    </citation>
    <scope>NUCLEOTIDE SEQUENCE</scope>
</reference>
<gene>
    <name evidence="1" type="ORF">UFOVP1021_4</name>
    <name evidence="2" type="ORF">UFOVP1622_25</name>
</gene>
<accession>A0A6J5SZ64</accession>
<protein>
    <submittedName>
        <fullName evidence="2">Uncharacterized protein</fullName>
    </submittedName>
</protein>
<evidence type="ECO:0000313" key="1">
    <source>
        <dbReference type="EMBL" id="CAB4178439.1"/>
    </source>
</evidence>
<dbReference type="EMBL" id="LR796967">
    <property type="protein sequence ID" value="CAB4178439.1"/>
    <property type="molecule type" value="Genomic_DNA"/>
</dbReference>
<organism evidence="2">
    <name type="scientific">uncultured Caudovirales phage</name>
    <dbReference type="NCBI Taxonomy" id="2100421"/>
    <lineage>
        <taxon>Viruses</taxon>
        <taxon>Duplodnaviria</taxon>
        <taxon>Heunggongvirae</taxon>
        <taxon>Uroviricota</taxon>
        <taxon>Caudoviricetes</taxon>
        <taxon>Peduoviridae</taxon>
        <taxon>Maltschvirus</taxon>
        <taxon>Maltschvirus maltsch</taxon>
    </lineage>
</organism>
<name>A0A6J5SZ64_9CAUD</name>
<proteinExistence type="predicted"/>
<sequence>MTPTEIEQIDAIVPKADTDCILSELSCRIKYHFLQERQAKAKAAQSALAQVKFKWLERIIENAAKGDNVEYLASQLGSLETGDYLHEGLESLWCPRHIVDHAIVLCKQAIANNTPLTAQIAANERGYTSNDTA</sequence>
<evidence type="ECO:0000313" key="2">
    <source>
        <dbReference type="EMBL" id="CAB4219707.1"/>
    </source>
</evidence>
<dbReference type="EMBL" id="LR797485">
    <property type="protein sequence ID" value="CAB4219707.1"/>
    <property type="molecule type" value="Genomic_DNA"/>
</dbReference>